<feature type="compositionally biased region" description="Basic and acidic residues" evidence="1">
    <location>
        <begin position="124"/>
        <end position="148"/>
    </location>
</feature>
<gene>
    <name evidence="2" type="ORF">C8R41DRAFT_606051</name>
</gene>
<dbReference type="Proteomes" id="UP001150217">
    <property type="component" value="Unassembled WGS sequence"/>
</dbReference>
<name>A0ABQ8VTN4_9AGAR</name>
<feature type="compositionally biased region" description="Acidic residues" evidence="1">
    <location>
        <begin position="60"/>
        <end position="69"/>
    </location>
</feature>
<proteinExistence type="predicted"/>
<evidence type="ECO:0000313" key="3">
    <source>
        <dbReference type="Proteomes" id="UP001150217"/>
    </source>
</evidence>
<evidence type="ECO:0000256" key="1">
    <source>
        <dbReference type="SAM" id="MobiDB-lite"/>
    </source>
</evidence>
<evidence type="ECO:0000313" key="2">
    <source>
        <dbReference type="EMBL" id="KAJ4499728.1"/>
    </source>
</evidence>
<feature type="region of interest" description="Disordered" evidence="1">
    <location>
        <begin position="57"/>
        <end position="106"/>
    </location>
</feature>
<feature type="region of interest" description="Disordered" evidence="1">
    <location>
        <begin position="122"/>
        <end position="162"/>
    </location>
</feature>
<accession>A0ABQ8VTN4</accession>
<sequence>MPPPPLSSNAACPGSISGITLTCIYDICADSELDPDEESATIGIGLSLESGFADLSSTGDFEEYSLPEAEVEREKIESVSQPLTTRRGPGKGSEPESDDSDITSSGYLPSVSEFVIISATEGGVFRDRDVTEEDVRAAGESSPPEKRRSNNRSSTGSSKKED</sequence>
<comment type="caution">
    <text evidence="2">The sequence shown here is derived from an EMBL/GenBank/DDBJ whole genome shotgun (WGS) entry which is preliminary data.</text>
</comment>
<keyword evidence="3" id="KW-1185">Reference proteome</keyword>
<reference evidence="2" key="1">
    <citation type="submission" date="2022-08" db="EMBL/GenBank/DDBJ databases">
        <title>A Global Phylogenomic Analysis of the Shiitake Genus Lentinula.</title>
        <authorList>
            <consortium name="DOE Joint Genome Institute"/>
            <person name="Sierra-Patev S."/>
            <person name="Min B."/>
            <person name="Naranjo-Ortiz M."/>
            <person name="Looney B."/>
            <person name="Konkel Z."/>
            <person name="Slot J.C."/>
            <person name="Sakamoto Y."/>
            <person name="Steenwyk J.L."/>
            <person name="Rokas A."/>
            <person name="Carro J."/>
            <person name="Camarero S."/>
            <person name="Ferreira P."/>
            <person name="Molpeceres G."/>
            <person name="Ruiz-Duenas F.J."/>
            <person name="Serrano A."/>
            <person name="Henrissat B."/>
            <person name="Drula E."/>
            <person name="Hughes K.W."/>
            <person name="Mata J.L."/>
            <person name="Ishikawa N.K."/>
            <person name="Vargas-Isla R."/>
            <person name="Ushijima S."/>
            <person name="Smith C.A."/>
            <person name="Ahrendt S."/>
            <person name="Andreopoulos W."/>
            <person name="He G."/>
            <person name="Labutti K."/>
            <person name="Lipzen A."/>
            <person name="Ng V."/>
            <person name="Riley R."/>
            <person name="Sandor L."/>
            <person name="Barry K."/>
            <person name="Martinez A.T."/>
            <person name="Xiao Y."/>
            <person name="Gibbons J.G."/>
            <person name="Terashima K."/>
            <person name="Grigoriev I.V."/>
            <person name="Hibbett D.S."/>
        </authorList>
    </citation>
    <scope>NUCLEOTIDE SEQUENCE</scope>
    <source>
        <strain evidence="2">RHP3577 ss4</strain>
    </source>
</reference>
<protein>
    <submittedName>
        <fullName evidence="2">Uncharacterized protein</fullName>
    </submittedName>
</protein>
<dbReference type="EMBL" id="JANVFT010000009">
    <property type="protein sequence ID" value="KAJ4499728.1"/>
    <property type="molecule type" value="Genomic_DNA"/>
</dbReference>
<feature type="compositionally biased region" description="Low complexity" evidence="1">
    <location>
        <begin position="151"/>
        <end position="162"/>
    </location>
</feature>
<organism evidence="2 3">
    <name type="scientific">Lentinula lateritia</name>
    <dbReference type="NCBI Taxonomy" id="40482"/>
    <lineage>
        <taxon>Eukaryota</taxon>
        <taxon>Fungi</taxon>
        <taxon>Dikarya</taxon>
        <taxon>Basidiomycota</taxon>
        <taxon>Agaricomycotina</taxon>
        <taxon>Agaricomycetes</taxon>
        <taxon>Agaricomycetidae</taxon>
        <taxon>Agaricales</taxon>
        <taxon>Marasmiineae</taxon>
        <taxon>Omphalotaceae</taxon>
        <taxon>Lentinula</taxon>
    </lineage>
</organism>